<organism evidence="1 2">
    <name type="scientific">Imbroritus primus</name>
    <dbReference type="NCBI Taxonomy" id="3058603"/>
    <lineage>
        <taxon>Bacteria</taxon>
        <taxon>Pseudomonadati</taxon>
        <taxon>Pseudomonadota</taxon>
        <taxon>Betaproteobacteria</taxon>
        <taxon>Burkholderiales</taxon>
        <taxon>Burkholderiaceae</taxon>
        <taxon>Imbroritus</taxon>
    </lineage>
</organism>
<gene>
    <name evidence="1" type="ORF">MW7_013785</name>
</gene>
<comment type="caution">
    <text evidence="1">The sequence shown here is derived from an EMBL/GenBank/DDBJ whole genome shotgun (WGS) entry which is preliminary data.</text>
</comment>
<dbReference type="Proteomes" id="UP000004277">
    <property type="component" value="Unassembled WGS sequence"/>
</dbReference>
<evidence type="ECO:0000313" key="1">
    <source>
        <dbReference type="EMBL" id="TMS57032.1"/>
    </source>
</evidence>
<sequence length="287" mass="32441">MREIARAVGFDRRHAQKARPDPLEGMTEAQRTQLRKVATAALCDKVVLEKILGQWPSRSRYGSYEQDYLRDLAGNLSRTSKSIRKAMLPVLAAALLYCHYNRVFVYTSSIPNGWLKFKGTDRLAFGRWVTEQVLPRRIPGYASVLTAELRAGFMKDVIIPATQAAFQHYVHQGDLGTAKRMLTSGLVSPFNSFDEVKPLFLLVSKKVKADYLDEICEELDKLDEFKGYINHSDGHKPPLRLLDYALECGNQAVIDVLRKHGAVTHDIDIPAPPPTQTITWSDPPWFD</sequence>
<keyword evidence="2" id="KW-1185">Reference proteome</keyword>
<evidence type="ECO:0000313" key="2">
    <source>
        <dbReference type="Proteomes" id="UP000004277"/>
    </source>
</evidence>
<reference evidence="1" key="1">
    <citation type="submission" date="2019-05" db="EMBL/GenBank/DDBJ databases">
        <title>Revised genome assembly of Burkholderiaceae (previously Ralstonia) sp. PBA.</title>
        <authorList>
            <person name="Gan H.M."/>
        </authorList>
    </citation>
    <scope>NUCLEOTIDE SEQUENCE</scope>
    <source>
        <strain evidence="1">PBA</strain>
    </source>
</reference>
<proteinExistence type="predicted"/>
<dbReference type="EMBL" id="AKCV02000025">
    <property type="protein sequence ID" value="TMS57032.1"/>
    <property type="molecule type" value="Genomic_DNA"/>
</dbReference>
<name>A0ACD3SLE6_9BURK</name>
<accession>A0ACD3SLE6</accession>
<protein>
    <submittedName>
        <fullName evidence="1">Uncharacterized protein</fullName>
    </submittedName>
</protein>